<dbReference type="Proteomes" id="UP000191025">
    <property type="component" value="Unassembled WGS sequence"/>
</dbReference>
<reference evidence="2 4" key="3">
    <citation type="submission" date="2018-06" db="EMBL/GenBank/DDBJ databases">
        <authorList>
            <consortium name="Pathogen Informatics"/>
            <person name="Doyle S."/>
        </authorList>
    </citation>
    <scope>NUCLEOTIDE SEQUENCE [LARGE SCALE GENOMIC DNA]</scope>
    <source>
        <strain evidence="2 4">NCTC7911</strain>
    </source>
</reference>
<reference evidence="1" key="2">
    <citation type="submission" date="2017-03" db="EMBL/GenBank/DDBJ databases">
        <authorList>
            <person name="Afonso C.L."/>
            <person name="Miller P.J."/>
            <person name="Scott M.A."/>
            <person name="Spackman E."/>
            <person name="Goraichik I."/>
            <person name="Dimitrov K.M."/>
            <person name="Suarez D.L."/>
            <person name="Swayne D.E."/>
        </authorList>
    </citation>
    <scope>NUCLEOTIDE SEQUENCE</scope>
    <source>
        <strain evidence="1">CCUG 4441</strain>
    </source>
</reference>
<evidence type="ECO:0000313" key="3">
    <source>
        <dbReference type="Proteomes" id="UP000191025"/>
    </source>
</evidence>
<dbReference type="AlphaFoldDB" id="A0A1V4GTZ5"/>
<gene>
    <name evidence="1" type="ORF">B5J94_08005</name>
    <name evidence="2" type="ORF">NCTC7911_00834</name>
</gene>
<protein>
    <submittedName>
        <fullName evidence="1">Uncharacterized protein</fullName>
    </submittedName>
</protein>
<evidence type="ECO:0000313" key="2">
    <source>
        <dbReference type="EMBL" id="STY99458.1"/>
    </source>
</evidence>
<sequence length="118" mass="13695">MLSDFNKQIKKSANILLLESHSDSYLLFITAKKHSKNLTKLKSDFWRFYELTNKPNAKIYTIYCPNCNNMNVWELAFDGTTPDNEECDSCHTPLWDDNGNPCQGVDVEIDDVYLTDYD</sequence>
<dbReference type="RefSeq" id="WP_062499299.1">
    <property type="nucleotide sequence ID" value="NZ_MXAN01000053.1"/>
</dbReference>
<dbReference type="EMBL" id="MXAN01000053">
    <property type="protein sequence ID" value="OPH36083.1"/>
    <property type="molecule type" value="Genomic_DNA"/>
</dbReference>
<proteinExistence type="predicted"/>
<keyword evidence="4" id="KW-1185">Reference proteome</keyword>
<accession>A0A1V4GTZ5</accession>
<evidence type="ECO:0000313" key="4">
    <source>
        <dbReference type="Proteomes" id="UP000254107"/>
    </source>
</evidence>
<dbReference type="Proteomes" id="UP000254107">
    <property type="component" value="Unassembled WGS sequence"/>
</dbReference>
<reference evidence="3" key="1">
    <citation type="submission" date="2017-03" db="EMBL/GenBank/DDBJ databases">
        <title>Draft genome sequence of Moraxella equi CCUG 4950T type strain.</title>
        <authorList>
            <person name="Salva-Serra F."/>
            <person name="Engstrom-Jakobsson H."/>
            <person name="Thorell K."/>
            <person name="Jaen-Luchoro D."/>
            <person name="Gonzales-Siles L."/>
            <person name="Karlsson R."/>
            <person name="Yazdan S."/>
            <person name="Boulund F."/>
            <person name="Johnning A."/>
            <person name="Engstrand L."/>
            <person name="Kristiansson E."/>
            <person name="Moore E."/>
        </authorList>
    </citation>
    <scope>NUCLEOTIDE SEQUENCE [LARGE SCALE GENOMIC DNA]</scope>
    <source>
        <strain evidence="3">CCUG 4441</strain>
    </source>
</reference>
<evidence type="ECO:0000313" key="1">
    <source>
        <dbReference type="EMBL" id="OPH36083.1"/>
    </source>
</evidence>
<name>A0A1V4GTZ5_MORLA</name>
<dbReference type="GeneID" id="302269472"/>
<dbReference type="EMBL" id="UGQC01000001">
    <property type="protein sequence ID" value="STY99458.1"/>
    <property type="molecule type" value="Genomic_DNA"/>
</dbReference>
<organism evidence="1 3">
    <name type="scientific">Moraxella lacunata</name>
    <dbReference type="NCBI Taxonomy" id="477"/>
    <lineage>
        <taxon>Bacteria</taxon>
        <taxon>Pseudomonadati</taxon>
        <taxon>Pseudomonadota</taxon>
        <taxon>Gammaproteobacteria</taxon>
        <taxon>Moraxellales</taxon>
        <taxon>Moraxellaceae</taxon>
        <taxon>Moraxella</taxon>
    </lineage>
</organism>